<dbReference type="SUPFAM" id="SSF52172">
    <property type="entry name" value="CheY-like"/>
    <property type="match status" value="1"/>
</dbReference>
<dbReference type="GO" id="GO:0003677">
    <property type="term" value="F:DNA binding"/>
    <property type="evidence" value="ECO:0007669"/>
    <property type="project" value="UniProtKB-KW"/>
</dbReference>
<feature type="modified residue" description="4-aspartylphosphate" evidence="3">
    <location>
        <position position="62"/>
    </location>
</feature>
<dbReference type="Gene3D" id="3.40.50.2300">
    <property type="match status" value="1"/>
</dbReference>
<dbReference type="InterPro" id="IPR011006">
    <property type="entry name" value="CheY-like_superfamily"/>
</dbReference>
<dbReference type="InterPro" id="IPR001789">
    <property type="entry name" value="Sig_transdc_resp-reg_receiver"/>
</dbReference>
<dbReference type="PANTHER" id="PTHR43214">
    <property type="entry name" value="TWO-COMPONENT RESPONSE REGULATOR"/>
    <property type="match status" value="1"/>
</dbReference>
<dbReference type="InterPro" id="IPR039420">
    <property type="entry name" value="WalR-like"/>
</dbReference>
<proteinExistence type="predicted"/>
<dbReference type="GO" id="GO:0000160">
    <property type="term" value="P:phosphorelay signal transduction system"/>
    <property type="evidence" value="ECO:0007669"/>
    <property type="project" value="InterPro"/>
</dbReference>
<dbReference type="InterPro" id="IPR036388">
    <property type="entry name" value="WH-like_DNA-bd_sf"/>
</dbReference>
<evidence type="ECO:0000313" key="7">
    <source>
        <dbReference type="Proteomes" id="UP000216947"/>
    </source>
</evidence>
<comment type="caution">
    <text evidence="6">The sequence shown here is derived from an EMBL/GenBank/DDBJ whole genome shotgun (WGS) entry which is preliminary data.</text>
</comment>
<protein>
    <submittedName>
        <fullName evidence="6">DNA-binding response regulator</fullName>
    </submittedName>
</protein>
<dbReference type="SUPFAM" id="SSF46894">
    <property type="entry name" value="C-terminal effector domain of the bipartite response regulators"/>
    <property type="match status" value="1"/>
</dbReference>
<dbReference type="GO" id="GO:0006355">
    <property type="term" value="P:regulation of DNA-templated transcription"/>
    <property type="evidence" value="ECO:0007669"/>
    <property type="project" value="InterPro"/>
</dbReference>
<sequence>MLLSGADDRIRVAILDDHPVITLGVAAYLRSQPDFDIVHTETSSEALLDKLARQPCDIAIVDFYLPRQAWDGVDFIRRLRRHYPKMAIITFSAGAPAETEYAAFRAGAHGYLPKTASLPVLIDVLRAACNQHGRGFITYRNGELLTTAPAHPDTRLTAAEIEVLRQIAQGLSVTQIAARLLRSKKTISTHKRRSMKKLGLADDLALALYLKEKFDQQAGP</sequence>
<dbReference type="Proteomes" id="UP000216947">
    <property type="component" value="Unassembled WGS sequence"/>
</dbReference>
<dbReference type="InterPro" id="IPR000792">
    <property type="entry name" value="Tscrpt_reg_LuxR_C"/>
</dbReference>
<dbReference type="PRINTS" id="PR00038">
    <property type="entry name" value="HTHLUXR"/>
</dbReference>
<evidence type="ECO:0000256" key="2">
    <source>
        <dbReference type="ARBA" id="ARBA00023125"/>
    </source>
</evidence>
<keyword evidence="2 6" id="KW-0238">DNA-binding</keyword>
<dbReference type="Pfam" id="PF00196">
    <property type="entry name" value="GerE"/>
    <property type="match status" value="1"/>
</dbReference>
<dbReference type="PROSITE" id="PS50110">
    <property type="entry name" value="RESPONSE_REGULATORY"/>
    <property type="match status" value="1"/>
</dbReference>
<evidence type="ECO:0000313" key="6">
    <source>
        <dbReference type="EMBL" id="OZI22896.1"/>
    </source>
</evidence>
<dbReference type="Gene3D" id="1.10.10.10">
    <property type="entry name" value="Winged helix-like DNA-binding domain superfamily/Winged helix DNA-binding domain"/>
    <property type="match status" value="1"/>
</dbReference>
<feature type="domain" description="Response regulatory" evidence="5">
    <location>
        <begin position="11"/>
        <end position="129"/>
    </location>
</feature>
<feature type="domain" description="HTH luxR-type" evidence="4">
    <location>
        <begin position="149"/>
        <end position="214"/>
    </location>
</feature>
<evidence type="ECO:0000259" key="5">
    <source>
        <dbReference type="PROSITE" id="PS50110"/>
    </source>
</evidence>
<accession>A0A261RCZ8</accession>
<evidence type="ECO:0000259" key="4">
    <source>
        <dbReference type="PROSITE" id="PS50043"/>
    </source>
</evidence>
<dbReference type="PROSITE" id="PS00622">
    <property type="entry name" value="HTH_LUXR_1"/>
    <property type="match status" value="1"/>
</dbReference>
<keyword evidence="7" id="KW-1185">Reference proteome</keyword>
<dbReference type="SMART" id="SM00448">
    <property type="entry name" value="REC"/>
    <property type="match status" value="1"/>
</dbReference>
<dbReference type="InterPro" id="IPR016032">
    <property type="entry name" value="Sig_transdc_resp-reg_C-effctor"/>
</dbReference>
<dbReference type="PANTHER" id="PTHR43214:SF17">
    <property type="entry name" value="TRANSCRIPTIONAL REGULATORY PROTEIN RCSB"/>
    <property type="match status" value="1"/>
</dbReference>
<dbReference type="InterPro" id="IPR058245">
    <property type="entry name" value="NreC/VraR/RcsB-like_REC"/>
</dbReference>
<dbReference type="CDD" id="cd17535">
    <property type="entry name" value="REC_NarL-like"/>
    <property type="match status" value="1"/>
</dbReference>
<reference evidence="7" key="1">
    <citation type="submission" date="2017-05" db="EMBL/GenBank/DDBJ databases">
        <title>Complete and WGS of Bordetella genogroups.</title>
        <authorList>
            <person name="Spilker T."/>
            <person name="Lipuma J."/>
        </authorList>
    </citation>
    <scope>NUCLEOTIDE SEQUENCE [LARGE SCALE GENOMIC DNA]</scope>
    <source>
        <strain evidence="7">AU18089</strain>
    </source>
</reference>
<dbReference type="CDD" id="cd06170">
    <property type="entry name" value="LuxR_C_like"/>
    <property type="match status" value="1"/>
</dbReference>
<name>A0A261RCZ8_9BORD</name>
<keyword evidence="1 3" id="KW-0597">Phosphoprotein</keyword>
<dbReference type="EMBL" id="NEVK01000004">
    <property type="protein sequence ID" value="OZI22896.1"/>
    <property type="molecule type" value="Genomic_DNA"/>
</dbReference>
<dbReference type="PROSITE" id="PS50043">
    <property type="entry name" value="HTH_LUXR_2"/>
    <property type="match status" value="1"/>
</dbReference>
<dbReference type="OrthoDB" id="8585266at2"/>
<gene>
    <name evidence="6" type="ORF">CAL19_10385</name>
</gene>
<dbReference type="Pfam" id="PF00072">
    <property type="entry name" value="Response_reg"/>
    <property type="match status" value="1"/>
</dbReference>
<dbReference type="AlphaFoldDB" id="A0A261RCZ8"/>
<dbReference type="SMART" id="SM00421">
    <property type="entry name" value="HTH_LUXR"/>
    <property type="match status" value="1"/>
</dbReference>
<evidence type="ECO:0000256" key="3">
    <source>
        <dbReference type="PROSITE-ProRule" id="PRU00169"/>
    </source>
</evidence>
<evidence type="ECO:0000256" key="1">
    <source>
        <dbReference type="ARBA" id="ARBA00022553"/>
    </source>
</evidence>
<organism evidence="6 7">
    <name type="scientific">Bordetella genomosp. 7</name>
    <dbReference type="NCBI Taxonomy" id="1416805"/>
    <lineage>
        <taxon>Bacteria</taxon>
        <taxon>Pseudomonadati</taxon>
        <taxon>Pseudomonadota</taxon>
        <taxon>Betaproteobacteria</taxon>
        <taxon>Burkholderiales</taxon>
        <taxon>Alcaligenaceae</taxon>
        <taxon>Bordetella</taxon>
    </lineage>
</organism>